<evidence type="ECO:0000256" key="2">
    <source>
        <dbReference type="ARBA" id="ARBA00023027"/>
    </source>
</evidence>
<dbReference type="SMR" id="A0A088E6A6"/>
<dbReference type="Proteomes" id="UP000062398">
    <property type="component" value="Chromosome"/>
</dbReference>
<dbReference type="Proteomes" id="UP000061362">
    <property type="component" value="Chromosome"/>
</dbReference>
<evidence type="ECO:0000313" key="7">
    <source>
        <dbReference type="EMBL" id="AKV77046.1"/>
    </source>
</evidence>
<dbReference type="Proteomes" id="UP000068832">
    <property type="component" value="Chromosome"/>
</dbReference>
<reference evidence="10 12" key="3">
    <citation type="submission" date="2015-07" db="EMBL/GenBank/DDBJ databases">
        <title>Physiological, transcriptional responses and genome re-sequencing of acid resistant extremely thermoacidophilic Metallosphaera sedula SARC-M1.</title>
        <authorList>
            <person name="Ai C."/>
            <person name="McCarthy S."/>
            <person name="Eckrich V."/>
            <person name="Rudrappa D."/>
            <person name="Qiu G."/>
            <person name="Blum P."/>
        </authorList>
    </citation>
    <scope>NUCLEOTIDE SEQUENCE [LARGE SCALE GENOMIC DNA]</scope>
    <source>
        <strain evidence="10 12">SARC-M1</strain>
    </source>
</reference>
<dbReference type="NCBIfam" id="TIGR01181">
    <property type="entry name" value="dTDP_gluc_dehyt"/>
    <property type="match status" value="1"/>
</dbReference>
<dbReference type="SUPFAM" id="SSF51735">
    <property type="entry name" value="NAD(P)-binding Rossmann-fold domains"/>
    <property type="match status" value="1"/>
</dbReference>
<gene>
    <name evidence="5" type="ORF">HA72_1850</name>
    <name evidence="6" type="ORF">MsedA_1893</name>
    <name evidence="7" type="ORF">MsedB_1895</name>
    <name evidence="8" type="ORF">MsedC_1893</name>
    <name evidence="9" type="ORF">MsedD_1894</name>
    <name evidence="10" type="ORF">MsedE_1894</name>
</gene>
<dbReference type="EMBL" id="CP012174">
    <property type="protein sequence ID" value="AKV79298.1"/>
    <property type="molecule type" value="Genomic_DNA"/>
</dbReference>
<protein>
    <submittedName>
        <fullName evidence="5">dTDP-glucose 4,6-dehydratase</fullName>
        <ecNumber evidence="5">4.2.1.46</ecNumber>
    </submittedName>
</protein>
<evidence type="ECO:0000313" key="14">
    <source>
        <dbReference type="Proteomes" id="UP000062398"/>
    </source>
</evidence>
<evidence type="ECO:0000256" key="3">
    <source>
        <dbReference type="ARBA" id="ARBA00023239"/>
    </source>
</evidence>
<dbReference type="Pfam" id="PF16363">
    <property type="entry name" value="GDP_Man_Dehyd"/>
    <property type="match status" value="1"/>
</dbReference>
<evidence type="ECO:0000313" key="12">
    <source>
        <dbReference type="Proteomes" id="UP000056255"/>
    </source>
</evidence>
<dbReference type="RefSeq" id="WP_012021777.1">
    <property type="nucleotide sequence ID" value="NZ_CP008822.1"/>
</dbReference>
<evidence type="ECO:0000256" key="1">
    <source>
        <dbReference type="ARBA" id="ARBA00001911"/>
    </source>
</evidence>
<evidence type="ECO:0000313" key="11">
    <source>
        <dbReference type="Proteomes" id="UP000029084"/>
    </source>
</evidence>
<evidence type="ECO:0000313" key="9">
    <source>
        <dbReference type="EMBL" id="AKV81543.1"/>
    </source>
</evidence>
<dbReference type="PANTHER" id="PTHR43000">
    <property type="entry name" value="DTDP-D-GLUCOSE 4,6-DEHYDRATASE-RELATED"/>
    <property type="match status" value="1"/>
</dbReference>
<evidence type="ECO:0000313" key="13">
    <source>
        <dbReference type="Proteomes" id="UP000061362"/>
    </source>
</evidence>
<dbReference type="GeneID" id="91756376"/>
<evidence type="ECO:0000313" key="10">
    <source>
        <dbReference type="EMBL" id="AKV83775.1"/>
    </source>
</evidence>
<dbReference type="EMBL" id="CP012173">
    <property type="protein sequence ID" value="AKV77046.1"/>
    <property type="molecule type" value="Genomic_DNA"/>
</dbReference>
<dbReference type="Proteomes" id="UP000062475">
    <property type="component" value="Chromosome"/>
</dbReference>
<dbReference type="InterPro" id="IPR016040">
    <property type="entry name" value="NAD(P)-bd_dom"/>
</dbReference>
<dbReference type="AlphaFoldDB" id="A0A088E6A6"/>
<dbReference type="Proteomes" id="UP000029084">
    <property type="component" value="Chromosome"/>
</dbReference>
<evidence type="ECO:0000313" key="6">
    <source>
        <dbReference type="EMBL" id="AKV74810.1"/>
    </source>
</evidence>
<feature type="domain" description="NAD(P)-binding" evidence="4">
    <location>
        <begin position="6"/>
        <end position="293"/>
    </location>
</feature>
<organism evidence="5 11">
    <name type="scientific">Metallosphaera sedula</name>
    <dbReference type="NCBI Taxonomy" id="43687"/>
    <lineage>
        <taxon>Archaea</taxon>
        <taxon>Thermoproteota</taxon>
        <taxon>Thermoprotei</taxon>
        <taxon>Sulfolobales</taxon>
        <taxon>Sulfolobaceae</taxon>
        <taxon>Metallosphaera</taxon>
    </lineage>
</organism>
<dbReference type="CDD" id="cd05246">
    <property type="entry name" value="dTDP_GD_SDR_e"/>
    <property type="match status" value="1"/>
</dbReference>
<dbReference type="PATRIC" id="fig|43687.5.peg.2003"/>
<evidence type="ECO:0000313" key="8">
    <source>
        <dbReference type="EMBL" id="AKV79298.1"/>
    </source>
</evidence>
<evidence type="ECO:0000313" key="15">
    <source>
        <dbReference type="Proteomes" id="UP000062475"/>
    </source>
</evidence>
<keyword evidence="3 5" id="KW-0456">Lyase</keyword>
<dbReference type="EMBL" id="CP008822">
    <property type="protein sequence ID" value="AIM27974.1"/>
    <property type="molecule type" value="Genomic_DNA"/>
</dbReference>
<accession>A0A088E6A6</accession>
<evidence type="ECO:0000313" key="5">
    <source>
        <dbReference type="EMBL" id="AIM27974.1"/>
    </source>
</evidence>
<dbReference type="EMBL" id="CP012176">
    <property type="protein sequence ID" value="AKV83775.1"/>
    <property type="molecule type" value="Genomic_DNA"/>
</dbReference>
<dbReference type="OMA" id="KLIPLMC"/>
<dbReference type="GO" id="GO:0009225">
    <property type="term" value="P:nucleotide-sugar metabolic process"/>
    <property type="evidence" value="ECO:0007669"/>
    <property type="project" value="InterPro"/>
</dbReference>
<dbReference type="Gene3D" id="3.40.50.720">
    <property type="entry name" value="NAD(P)-binding Rossmann-like Domain"/>
    <property type="match status" value="1"/>
</dbReference>
<keyword evidence="2" id="KW-0520">NAD</keyword>
<dbReference type="OrthoDB" id="4907at2157"/>
<reference evidence="5 11" key="1">
    <citation type="journal article" date="2014" name="J. Bacteriol.">
        <title>Role of an Archaeal PitA Transporter in the Copper and Arsenic Resistance of Metallosphaera sedula, an Extreme Thermoacidophile.</title>
        <authorList>
            <person name="McCarthy S."/>
            <person name="Ai C."/>
            <person name="Wheaton G."/>
            <person name="Tevatia R."/>
            <person name="Eckrich V."/>
            <person name="Kelly R."/>
            <person name="Blum P."/>
        </authorList>
    </citation>
    <scope>NUCLEOTIDE SEQUENCE [LARGE SCALE GENOMIC DNA]</scope>
    <source>
        <strain evidence="5 11">CuR1</strain>
    </source>
</reference>
<dbReference type="Proteomes" id="UP000056255">
    <property type="component" value="Chromosome"/>
</dbReference>
<dbReference type="EMBL" id="CP012175">
    <property type="protein sequence ID" value="AKV81543.1"/>
    <property type="molecule type" value="Genomic_DNA"/>
</dbReference>
<proteinExistence type="predicted"/>
<dbReference type="EMBL" id="CP012172">
    <property type="protein sequence ID" value="AKV74810.1"/>
    <property type="molecule type" value="Genomic_DNA"/>
</dbReference>
<dbReference type="InterPro" id="IPR036291">
    <property type="entry name" value="NAD(P)-bd_dom_sf"/>
</dbReference>
<dbReference type="InterPro" id="IPR005888">
    <property type="entry name" value="dTDP_Gluc_deHydtase"/>
</dbReference>
<evidence type="ECO:0000313" key="16">
    <source>
        <dbReference type="Proteomes" id="UP000068832"/>
    </source>
</evidence>
<name>A0A088E6A6_9CREN</name>
<dbReference type="Gene3D" id="3.90.25.10">
    <property type="entry name" value="UDP-galactose 4-epimerase, domain 1"/>
    <property type="match status" value="1"/>
</dbReference>
<dbReference type="EC" id="4.2.1.46" evidence="5"/>
<comment type="cofactor">
    <cofactor evidence="1">
        <name>NAD(+)</name>
        <dbReference type="ChEBI" id="CHEBI:57540"/>
    </cofactor>
</comment>
<reference evidence="13 14" key="2">
    <citation type="journal article" date="2015" name="Genome Announc.">
        <title>Complete Genome Sequences of Evolved Arsenate-Resistant Metallosphaera sedula Strains.</title>
        <authorList>
            <person name="Ai C."/>
            <person name="McCarthy S."/>
            <person name="Schackwitz W."/>
            <person name="Martin J."/>
            <person name="Lipzen A."/>
            <person name="Blum P."/>
        </authorList>
    </citation>
    <scope>NUCLEOTIDE SEQUENCE [LARGE SCALE GENOMIC DNA]</scope>
    <source>
        <strain evidence="8 14">ARS120-1</strain>
        <strain evidence="9 13">ARS120-2</strain>
        <strain evidence="6 16">ARS50-1</strain>
        <strain evidence="7 15">ARS50-2</strain>
    </source>
</reference>
<evidence type="ECO:0000259" key="4">
    <source>
        <dbReference type="Pfam" id="PF16363"/>
    </source>
</evidence>
<dbReference type="GO" id="GO:0008460">
    <property type="term" value="F:dTDP-glucose 4,6-dehydratase activity"/>
    <property type="evidence" value="ECO:0007669"/>
    <property type="project" value="UniProtKB-EC"/>
</dbReference>
<sequence>MQGKVLVTGGYGFIGSNFVRMIANQADVVVVDNFSVGSNRANLRDVPVKTVELDIRDPRMLDLIRDERPDFIFNFAAESHVDRSIVDPLSFVSTNVLGTANLLEGARRYDVTFIQIGTDEEYGEIYSGSFRETDPLNPSSPYSASKAGATLLAMAYARTYHLDVRVTRSANNYGPYQYPEKLIPKTVIRALHNLPVPVYGTGKNVRDWIYVQDNCEAILTVAEKGKPGIYNVSAGEEKTNLEVVTTILEILGKPNLIKFVEDRPGHDFRYSVDSTKLRELGWRPRTSFREGISLTVDWYVKNRWWWEGINSRVLEETPFRGSVNG</sequence>